<dbReference type="AlphaFoldDB" id="A0A1M4Y371"/>
<evidence type="ECO:0000313" key="3">
    <source>
        <dbReference type="Proteomes" id="UP000184480"/>
    </source>
</evidence>
<dbReference type="Pfam" id="PF13715">
    <property type="entry name" value="CarbopepD_reg_2"/>
    <property type="match status" value="1"/>
</dbReference>
<reference evidence="3" key="1">
    <citation type="submission" date="2016-11" db="EMBL/GenBank/DDBJ databases">
        <authorList>
            <person name="Varghese N."/>
            <person name="Submissions S."/>
        </authorList>
    </citation>
    <scope>NUCLEOTIDE SEQUENCE [LARGE SCALE GENOMIC DNA]</scope>
    <source>
        <strain evidence="3">DSM 27370</strain>
    </source>
</reference>
<dbReference type="RefSeq" id="WP_062177231.1">
    <property type="nucleotide sequence ID" value="NZ_BBXL01000003.1"/>
</dbReference>
<dbReference type="Gene3D" id="2.60.40.1120">
    <property type="entry name" value="Carboxypeptidase-like, regulatory domain"/>
    <property type="match status" value="1"/>
</dbReference>
<sequence length="903" mass="101520">MKGKLLFFMTFLLSLSGYAQTGLKGYVINSVTSDPVIGVQVTLQGQNRSVTTDAKGEFLFQSIAAGEDILAFNSPGINAKVQKVNILANRINEVGDVRVDVIEFAHNTALIGTIDADILGDDDDASQEISSTVILSNDVYLKQVAYQLSPGRFKARGYNQIYEQTYINGVTFNDQNRGVFNYAAIGALNDLTRNGNVVNYNNVNDFTFGSIGGTTDINMRASNYAKGGKVTLSYTNRNYYLRGMASYSTGLMDNGWAVTGAVGGRYSDEGNVDGTFYRNISYALAVEKQLDGGRHSISLTTFGSPVQRGQQGASFQEVYNLVGDNLYNPNWGYQDGKKRNARVVKAYDPTVILSHIWQINDKTNLTTGIGTHYGRYGGTALNWYNAPDPRPDYYRYLPSYYADSEDIYNKYTDLWRSNNTSVTQINWDELYHINALAAREGQESALYMVEERRSDLFETSLNSVLNTIIGRNHKLTAGIGLRHSRSKQFKTVDDLLGAAYVLDIDKFAERDFPGDGQTIQNDLNNPNKKAKEGDVFGYDFRLNINSANVWVQNQYTTRKIDFYYGTKLSYTDFYRDGKMKNGRYPTSSYGKGKTHTFIDYGLKAGLTYKISGRHFLTGNISYQTEAPLPNVAYISPRITDNTVDLESGKVLSMDINYIFSLPSLSGRIAVFQTNFYDQMKRSSYYHDAERTFVNHVLTGMNQVHRGFELGLDYKINNNWGVNFAGTVAQYYYSNNPDGTISYENGKEVDVEEKVYLNDYYIGGTPQIAGTIGVSYFYDFWFLNLNLNGFAQNYVDIAPIRRLASSYAGITPGTDEYDAYKHLTGQERYGSAATLDFSIGKILYLPNKHSINFNLSFNNILNRKNIKTGGYEQGRMDVTSANKFPSKYYYMQGFNCFLNTSYKF</sequence>
<dbReference type="Proteomes" id="UP000184480">
    <property type="component" value="Unassembled WGS sequence"/>
</dbReference>
<feature type="chain" id="PRO_5009908381" evidence="1">
    <location>
        <begin position="20"/>
        <end position="903"/>
    </location>
</feature>
<feature type="signal peptide" evidence="1">
    <location>
        <begin position="1"/>
        <end position="19"/>
    </location>
</feature>
<evidence type="ECO:0000256" key="1">
    <source>
        <dbReference type="SAM" id="SignalP"/>
    </source>
</evidence>
<proteinExistence type="predicted"/>
<dbReference type="STRING" id="1346286.SAMN05444362_10360"/>
<dbReference type="SUPFAM" id="SSF56935">
    <property type="entry name" value="Porins"/>
    <property type="match status" value="1"/>
</dbReference>
<gene>
    <name evidence="2" type="ORF">SAMN05444362_10360</name>
</gene>
<keyword evidence="3" id="KW-1185">Reference proteome</keyword>
<dbReference type="EMBL" id="FQUC01000003">
    <property type="protein sequence ID" value="SHF00201.1"/>
    <property type="molecule type" value="Genomic_DNA"/>
</dbReference>
<dbReference type="SUPFAM" id="SSF49464">
    <property type="entry name" value="Carboxypeptidase regulatory domain-like"/>
    <property type="match status" value="1"/>
</dbReference>
<accession>A0A1M4Y371</accession>
<evidence type="ECO:0000313" key="2">
    <source>
        <dbReference type="EMBL" id="SHF00201.1"/>
    </source>
</evidence>
<keyword evidence="1" id="KW-0732">Signal</keyword>
<dbReference type="InterPro" id="IPR008969">
    <property type="entry name" value="CarboxyPept-like_regulatory"/>
</dbReference>
<protein>
    <submittedName>
        <fullName evidence="2">CarboxypepD_reg-like domain-containing protein</fullName>
    </submittedName>
</protein>
<name>A0A1M4Y371_9BACT</name>
<dbReference type="OrthoDB" id="1453181at2"/>
<organism evidence="2 3">
    <name type="scientific">Dysgonomonas macrotermitis</name>
    <dbReference type="NCBI Taxonomy" id="1346286"/>
    <lineage>
        <taxon>Bacteria</taxon>
        <taxon>Pseudomonadati</taxon>
        <taxon>Bacteroidota</taxon>
        <taxon>Bacteroidia</taxon>
        <taxon>Bacteroidales</taxon>
        <taxon>Dysgonomonadaceae</taxon>
        <taxon>Dysgonomonas</taxon>
    </lineage>
</organism>